<gene>
    <name evidence="6" type="ORF">EV379_0270</name>
</gene>
<name>A0A4Q8AJ46_9MICO</name>
<dbReference type="Gene3D" id="3.30.360.10">
    <property type="entry name" value="Dihydrodipicolinate Reductase, domain 2"/>
    <property type="match status" value="1"/>
</dbReference>
<dbReference type="InterPro" id="IPR000683">
    <property type="entry name" value="Gfo/Idh/MocA-like_OxRdtase_N"/>
</dbReference>
<dbReference type="SUPFAM" id="SSF55347">
    <property type="entry name" value="Glyceraldehyde-3-phosphate dehydrogenase-like, C-terminal domain"/>
    <property type="match status" value="1"/>
</dbReference>
<dbReference type="Pfam" id="PF22725">
    <property type="entry name" value="GFO_IDH_MocA_C3"/>
    <property type="match status" value="1"/>
</dbReference>
<dbReference type="AlphaFoldDB" id="A0A4Q8AJ46"/>
<proteinExistence type="predicted"/>
<keyword evidence="2" id="KW-0520">NAD</keyword>
<accession>A0A4Q8AJ46</accession>
<organism evidence="6 7">
    <name type="scientific">Microterricola gilva</name>
    <dbReference type="NCBI Taxonomy" id="393267"/>
    <lineage>
        <taxon>Bacteria</taxon>
        <taxon>Bacillati</taxon>
        <taxon>Actinomycetota</taxon>
        <taxon>Actinomycetes</taxon>
        <taxon>Micrococcales</taxon>
        <taxon>Microbacteriaceae</taxon>
        <taxon>Microterricola</taxon>
    </lineage>
</organism>
<dbReference type="SUPFAM" id="SSF51735">
    <property type="entry name" value="NAD(P)-binding Rossmann-fold domains"/>
    <property type="match status" value="1"/>
</dbReference>
<feature type="domain" description="Gfo/Idh/MocA-like oxidoreductase N-terminal" evidence="4">
    <location>
        <begin position="3"/>
        <end position="120"/>
    </location>
</feature>
<keyword evidence="7" id="KW-1185">Reference proteome</keyword>
<dbReference type="GO" id="GO:0000166">
    <property type="term" value="F:nucleotide binding"/>
    <property type="evidence" value="ECO:0007669"/>
    <property type="project" value="InterPro"/>
</dbReference>
<dbReference type="Pfam" id="PF01408">
    <property type="entry name" value="GFO_IDH_MocA"/>
    <property type="match status" value="1"/>
</dbReference>
<comment type="caution">
    <text evidence="6">The sequence shown here is derived from an EMBL/GenBank/DDBJ whole genome shotgun (WGS) entry which is preliminary data.</text>
</comment>
<dbReference type="GO" id="GO:0016491">
    <property type="term" value="F:oxidoreductase activity"/>
    <property type="evidence" value="ECO:0007669"/>
    <property type="project" value="UniProtKB-KW"/>
</dbReference>
<dbReference type="RefSeq" id="WP_130504573.1">
    <property type="nucleotide sequence ID" value="NZ_SHLC01000001.1"/>
</dbReference>
<evidence type="ECO:0000256" key="3">
    <source>
        <dbReference type="SAM" id="MobiDB-lite"/>
    </source>
</evidence>
<reference evidence="6 7" key="1">
    <citation type="submission" date="2019-02" db="EMBL/GenBank/DDBJ databases">
        <title>Sequencing the genomes of 1000 actinobacteria strains.</title>
        <authorList>
            <person name="Klenk H.-P."/>
        </authorList>
    </citation>
    <scope>NUCLEOTIDE SEQUENCE [LARGE SCALE GENOMIC DNA]</scope>
    <source>
        <strain evidence="6 7">DSM 18319</strain>
    </source>
</reference>
<evidence type="ECO:0000256" key="1">
    <source>
        <dbReference type="ARBA" id="ARBA00023002"/>
    </source>
</evidence>
<evidence type="ECO:0000313" key="7">
    <source>
        <dbReference type="Proteomes" id="UP000291483"/>
    </source>
</evidence>
<dbReference type="Gene3D" id="3.40.50.720">
    <property type="entry name" value="NAD(P)-binding Rossmann-like Domain"/>
    <property type="match status" value="1"/>
</dbReference>
<dbReference type="InterPro" id="IPR036291">
    <property type="entry name" value="NAD(P)-bd_dom_sf"/>
</dbReference>
<feature type="region of interest" description="Disordered" evidence="3">
    <location>
        <begin position="342"/>
        <end position="373"/>
    </location>
</feature>
<protein>
    <submittedName>
        <fullName evidence="6">Putative dehydrogenase</fullName>
    </submittedName>
</protein>
<dbReference type="InterPro" id="IPR055170">
    <property type="entry name" value="GFO_IDH_MocA-like_dom"/>
</dbReference>
<dbReference type="OrthoDB" id="103047at2"/>
<dbReference type="EMBL" id="SHLC01000001">
    <property type="protein sequence ID" value="RZU63981.1"/>
    <property type="molecule type" value="Genomic_DNA"/>
</dbReference>
<evidence type="ECO:0000256" key="2">
    <source>
        <dbReference type="ARBA" id="ARBA00023027"/>
    </source>
</evidence>
<dbReference type="PANTHER" id="PTHR43818:SF11">
    <property type="entry name" value="BCDNA.GH03377"/>
    <property type="match status" value="1"/>
</dbReference>
<evidence type="ECO:0000259" key="4">
    <source>
        <dbReference type="Pfam" id="PF01408"/>
    </source>
</evidence>
<keyword evidence="1" id="KW-0560">Oxidoreductase</keyword>
<dbReference type="Proteomes" id="UP000291483">
    <property type="component" value="Unassembled WGS sequence"/>
</dbReference>
<sequence>MVTVAMVGIGKMGLSHLAMVRAHPDVEVVGVCDSIGYVLDVLSKYTGLTTFTDFTTMLDTVKPDAVIIATPSASHVQLIREALGRGLHVFCEKPLTLSAEESAELAAVAAKKGLVTQVGYHNRFVGAFQEVKRLLDAGAIGTVSHALAESYGPVVLKPKGGTWRSKRVSGGGCLYDYAAHPLDLLSWYFGEAVSAGGTVISQVFSAETDDQVYSTLRFADSISAQLSVDWSDESQRKMTTKLSIWGSAGKIVVDRQECQVYLRDTAEPPPGYHHGWNSRYTTTLTPPVWFYLRGEEYSAQIDHFVRAVLARPEARGAAQNDFASAAATDRMIEMVLVSASAEENPVRATTTAPPTTKPRKSLFGGRSTKTAAR</sequence>
<evidence type="ECO:0000259" key="5">
    <source>
        <dbReference type="Pfam" id="PF22725"/>
    </source>
</evidence>
<dbReference type="PANTHER" id="PTHR43818">
    <property type="entry name" value="BCDNA.GH03377"/>
    <property type="match status" value="1"/>
</dbReference>
<feature type="domain" description="GFO/IDH/MocA-like oxidoreductase" evidence="5">
    <location>
        <begin position="128"/>
        <end position="251"/>
    </location>
</feature>
<dbReference type="InterPro" id="IPR050463">
    <property type="entry name" value="Gfo/Idh/MocA_oxidrdct_glycsds"/>
</dbReference>
<evidence type="ECO:0000313" key="6">
    <source>
        <dbReference type="EMBL" id="RZU63981.1"/>
    </source>
</evidence>